<feature type="region of interest" description="Disordered" evidence="1">
    <location>
        <begin position="218"/>
        <end position="368"/>
    </location>
</feature>
<comment type="caution">
    <text evidence="2">The sequence shown here is derived from an EMBL/GenBank/DDBJ whole genome shotgun (WGS) entry which is preliminary data.</text>
</comment>
<feature type="compositionally biased region" description="Low complexity" evidence="1">
    <location>
        <begin position="31"/>
        <end position="41"/>
    </location>
</feature>
<feature type="compositionally biased region" description="Low complexity" evidence="1">
    <location>
        <begin position="257"/>
        <end position="272"/>
    </location>
</feature>
<evidence type="ECO:0000313" key="2">
    <source>
        <dbReference type="EMBL" id="KAF5839455.1"/>
    </source>
</evidence>
<evidence type="ECO:0000313" key="3">
    <source>
        <dbReference type="Proteomes" id="UP000815325"/>
    </source>
</evidence>
<reference evidence="2" key="1">
    <citation type="submission" date="2017-08" db="EMBL/GenBank/DDBJ databases">
        <authorList>
            <person name="Polle J.E."/>
            <person name="Barry K."/>
            <person name="Cushman J."/>
            <person name="Schmutz J."/>
            <person name="Tran D."/>
            <person name="Hathwaick L.T."/>
            <person name="Yim W.C."/>
            <person name="Jenkins J."/>
            <person name="Mckie-Krisberg Z.M."/>
            <person name="Prochnik S."/>
            <person name="Lindquist E."/>
            <person name="Dockter R.B."/>
            <person name="Adam C."/>
            <person name="Molina H."/>
            <person name="Bunkerborg J."/>
            <person name="Jin E."/>
            <person name="Buchheim M."/>
            <person name="Magnuson J."/>
        </authorList>
    </citation>
    <scope>NUCLEOTIDE SEQUENCE</scope>
    <source>
        <strain evidence="2">CCAP 19/18</strain>
    </source>
</reference>
<feature type="region of interest" description="Disordered" evidence="1">
    <location>
        <begin position="1"/>
        <end position="193"/>
    </location>
</feature>
<feature type="compositionally biased region" description="Polar residues" evidence="1">
    <location>
        <begin position="276"/>
        <end position="300"/>
    </location>
</feature>
<gene>
    <name evidence="2" type="ORF">DUNSADRAFT_740</name>
</gene>
<feature type="compositionally biased region" description="Basic and acidic residues" evidence="1">
    <location>
        <begin position="105"/>
        <end position="117"/>
    </location>
</feature>
<dbReference type="Proteomes" id="UP000815325">
    <property type="component" value="Unassembled WGS sequence"/>
</dbReference>
<feature type="compositionally biased region" description="Low complexity" evidence="1">
    <location>
        <begin position="67"/>
        <end position="76"/>
    </location>
</feature>
<feature type="compositionally biased region" description="Polar residues" evidence="1">
    <location>
        <begin position="156"/>
        <end position="173"/>
    </location>
</feature>
<feature type="compositionally biased region" description="Low complexity" evidence="1">
    <location>
        <begin position="1"/>
        <end position="22"/>
    </location>
</feature>
<feature type="compositionally biased region" description="Pro residues" evidence="1">
    <location>
        <begin position="77"/>
        <end position="94"/>
    </location>
</feature>
<sequence>MQGLQAQQSHPTASAASSPSISRRGTGDPTSSMMPPSNASASDRRRHTPTPGTCETPAVANTEHAVPRAPGSAPTASAPPPPAVAPAAPSPPAAAPAAARAQSPTDKKLLPMAKQDDASVFQGSSSSSSSSSSNSSNGSSTGNDPGDGEQHLDANTVPQQPSSSPVRGTNCNVTADDAADGGQGPDLHTRSSPVRGTNWLVRLWPLSWLAFLRPRHSRRDSACSPDQASPNHAGSSNAPLSSPATPPSQVAVNHAASSNPPMSSPVTPSTRVSPHHVSSSDPLVTSPATPSAHASVNHVSSPACPDHVASSNPPVLSPTTPHAQASIDHVSSTASCLAPPALPPTRATLGHATPVAARDTSNSRREGHRTVTAATHDGHGQQDFAWQLANDIAHNTNEFDAHLQPVVAARNRSNDGLEHWEAIHRALLAKARNLQHQWELELVELFRLQAQYMWWTRYQGRSHLAGLAIKVNTCGKSKDLSLAVKLTLGGAPILGTGGQEGGGLVLFETGRSGSLDQHGPSCATCGGGCDTGNEMCCKAGQASPCLGTSLLEEEGQKCMDSSHSGRDSRSGSSGAGSTEMKQDRCVSPAKHRQGGSSWQLLINVYSPQVEASRDLE</sequence>
<feature type="compositionally biased region" description="Polar residues" evidence="1">
    <location>
        <begin position="309"/>
        <end position="335"/>
    </location>
</feature>
<organism evidence="2 3">
    <name type="scientific">Dunaliella salina</name>
    <name type="common">Green alga</name>
    <name type="synonym">Protococcus salinus</name>
    <dbReference type="NCBI Taxonomy" id="3046"/>
    <lineage>
        <taxon>Eukaryota</taxon>
        <taxon>Viridiplantae</taxon>
        <taxon>Chlorophyta</taxon>
        <taxon>core chlorophytes</taxon>
        <taxon>Chlorophyceae</taxon>
        <taxon>CS clade</taxon>
        <taxon>Chlamydomonadales</taxon>
        <taxon>Dunaliellaceae</taxon>
        <taxon>Dunaliella</taxon>
    </lineage>
</organism>
<keyword evidence="3" id="KW-1185">Reference proteome</keyword>
<feature type="compositionally biased region" description="Low complexity" evidence="1">
    <location>
        <begin position="123"/>
        <end position="140"/>
    </location>
</feature>
<evidence type="ECO:0000256" key="1">
    <source>
        <dbReference type="SAM" id="MobiDB-lite"/>
    </source>
</evidence>
<protein>
    <submittedName>
        <fullName evidence="2">Uncharacterized protein</fullName>
    </submittedName>
</protein>
<dbReference type="EMBL" id="MU069543">
    <property type="protein sequence ID" value="KAF5839455.1"/>
    <property type="molecule type" value="Genomic_DNA"/>
</dbReference>
<proteinExistence type="predicted"/>
<name>A0ABQ7GXX4_DUNSA</name>
<feature type="compositionally biased region" description="Polar residues" evidence="1">
    <location>
        <begin position="224"/>
        <end position="251"/>
    </location>
</feature>
<feature type="region of interest" description="Disordered" evidence="1">
    <location>
        <begin position="556"/>
        <end position="598"/>
    </location>
</feature>
<accession>A0ABQ7GXX4</accession>
<feature type="compositionally biased region" description="Low complexity" evidence="1">
    <location>
        <begin position="95"/>
        <end position="104"/>
    </location>
</feature>